<dbReference type="Proteomes" id="UP001596107">
    <property type="component" value="Unassembled WGS sequence"/>
</dbReference>
<proteinExistence type="predicted"/>
<dbReference type="RefSeq" id="WP_223019383.1">
    <property type="nucleotide sequence ID" value="NZ_CP078143.1"/>
</dbReference>
<dbReference type="InterPro" id="IPR014942">
    <property type="entry name" value="AbiEii"/>
</dbReference>
<evidence type="ECO:0000313" key="1">
    <source>
        <dbReference type="EMBL" id="MFC5584857.1"/>
    </source>
</evidence>
<dbReference type="EMBL" id="JBHSNB010000001">
    <property type="protein sequence ID" value="MFC5584857.1"/>
    <property type="molecule type" value="Genomic_DNA"/>
</dbReference>
<gene>
    <name evidence="1" type="ORF">ACFPOD_07020</name>
</gene>
<sequence>MIEREEIEAQSKHLDVHVPNVERDYVFGWLLKAFFEHPWLGHVLVFKGGNCMRKAYYPATRFSSDLDFSVTSAIDAERFRTAVNEACLSAQDACGVVFETNKNTFEADRMIDTQRQAFKGKVYFKDFYGQDSNLTISVKLDVTEFDRLLLPVVQRPLIHPYSDAAQCQVNVQCMALEELLANKLKCLLQRRHSFDLYDLVYAAFFERSIEVDRSLVLSTFLRKTIFERSPGSAKQILLGLPMAFFQGVWNKYIVCPVESRFDFDRVAEGFRSAIDLIFGDVQPRGFEPDPFYPAEFRNLILEAGASRRLMNITYDGHQRVIEPYSLAYKRRQDGHASEYFYAWDRTGGRSSPPGIKTFFHHKIQNLSLGEEQFEPRFEIELSRAGEAAQKGYFGKPFAGSGRVPVFGRPAAVQTRARRNPFAQTYTVECPYCQKRFKRTTNSTALNAHKDSNGYPCRSRRGYLV</sequence>
<evidence type="ECO:0000313" key="2">
    <source>
        <dbReference type="Proteomes" id="UP001596107"/>
    </source>
</evidence>
<protein>
    <submittedName>
        <fullName evidence="1">Nucleotidyl transferase AbiEii/AbiGii toxin family protein</fullName>
    </submittedName>
</protein>
<reference evidence="2" key="1">
    <citation type="journal article" date="2019" name="Int. J. Syst. Evol. Microbiol.">
        <title>The Global Catalogue of Microorganisms (GCM) 10K type strain sequencing project: providing services to taxonomists for standard genome sequencing and annotation.</title>
        <authorList>
            <consortium name="The Broad Institute Genomics Platform"/>
            <consortium name="The Broad Institute Genome Sequencing Center for Infectious Disease"/>
            <person name="Wu L."/>
            <person name="Ma J."/>
        </authorList>
    </citation>
    <scope>NUCLEOTIDE SEQUENCE [LARGE SCALE GENOMIC DNA]</scope>
    <source>
        <strain evidence="2">JCM 3366</strain>
    </source>
</reference>
<keyword evidence="2" id="KW-1185">Reference proteome</keyword>
<accession>A0ABW0T6X4</accession>
<dbReference type="Pfam" id="PF08843">
    <property type="entry name" value="AbiEii"/>
    <property type="match status" value="1"/>
</dbReference>
<dbReference type="GO" id="GO:0016740">
    <property type="term" value="F:transferase activity"/>
    <property type="evidence" value="ECO:0007669"/>
    <property type="project" value="UniProtKB-KW"/>
</dbReference>
<organism evidence="1 2">
    <name type="scientific">Nitratireductor kimnyeongensis</name>
    <dbReference type="NCBI Taxonomy" id="430679"/>
    <lineage>
        <taxon>Bacteria</taxon>
        <taxon>Pseudomonadati</taxon>
        <taxon>Pseudomonadota</taxon>
        <taxon>Alphaproteobacteria</taxon>
        <taxon>Hyphomicrobiales</taxon>
        <taxon>Phyllobacteriaceae</taxon>
        <taxon>Nitratireductor</taxon>
    </lineage>
</organism>
<name>A0ABW0T6X4_9HYPH</name>
<keyword evidence="1" id="KW-0808">Transferase</keyword>
<comment type="caution">
    <text evidence="1">The sequence shown here is derived from an EMBL/GenBank/DDBJ whole genome shotgun (WGS) entry which is preliminary data.</text>
</comment>
<dbReference type="Gene3D" id="3.10.450.620">
    <property type="entry name" value="JHP933, nucleotidyltransferase-like core domain"/>
    <property type="match status" value="1"/>
</dbReference>